<proteinExistence type="predicted"/>
<sequence length="68" mass="7315">MKKVKKFLALLGAVLLAALYISTLVFALSDSPVFSDLLKISVAATILVPVLLYACILAARLNHRDGED</sequence>
<dbReference type="Proteomes" id="UP000274920">
    <property type="component" value="Unassembled WGS sequence"/>
</dbReference>
<gene>
    <name evidence="2" type="ORF">EBB54_08650</name>
</gene>
<accession>A0A3R8R3L2</accession>
<protein>
    <submittedName>
        <fullName evidence="2">Uncharacterized protein</fullName>
    </submittedName>
</protein>
<feature type="transmembrane region" description="Helical" evidence="1">
    <location>
        <begin position="37"/>
        <end position="59"/>
    </location>
</feature>
<evidence type="ECO:0000256" key="1">
    <source>
        <dbReference type="SAM" id="Phobius"/>
    </source>
</evidence>
<keyword evidence="1" id="KW-0472">Membrane</keyword>
<dbReference type="RefSeq" id="WP_125127099.1">
    <property type="nucleotide sequence ID" value="NZ_CASCYM010000043.1"/>
</dbReference>
<reference evidence="2" key="1">
    <citation type="submission" date="2018-10" db="EMBL/GenBank/DDBJ databases">
        <title>Schaedlerella arabinophila gen. nov. sp. nov., isolated from the mouse intestinal tract and comparative analysis with the genome of the closely related altered Schaedler flora strain ASF502.</title>
        <authorList>
            <person name="Miyake S."/>
            <person name="Soh M."/>
            <person name="Seedorf H."/>
        </authorList>
    </citation>
    <scope>NUCLEOTIDE SEQUENCE [LARGE SCALE GENOMIC DNA]</scope>
    <source>
        <strain evidence="2">DSM 106076</strain>
    </source>
</reference>
<dbReference type="AlphaFoldDB" id="A0A3R8R3L2"/>
<keyword evidence="1" id="KW-1133">Transmembrane helix</keyword>
<keyword evidence="1" id="KW-0812">Transmembrane</keyword>
<evidence type="ECO:0000313" key="2">
    <source>
        <dbReference type="EMBL" id="RRK31425.1"/>
    </source>
</evidence>
<evidence type="ECO:0000313" key="3">
    <source>
        <dbReference type="Proteomes" id="UP000274920"/>
    </source>
</evidence>
<organism evidence="2 3">
    <name type="scientific">Schaedlerella arabinosiphila</name>
    <dbReference type="NCBI Taxonomy" id="2044587"/>
    <lineage>
        <taxon>Bacteria</taxon>
        <taxon>Bacillati</taxon>
        <taxon>Bacillota</taxon>
        <taxon>Clostridia</taxon>
        <taxon>Lachnospirales</taxon>
        <taxon>Lachnospiraceae</taxon>
        <taxon>Schaedlerella</taxon>
    </lineage>
</organism>
<keyword evidence="3" id="KW-1185">Reference proteome</keyword>
<dbReference type="EMBL" id="RHJS01000002">
    <property type="protein sequence ID" value="RRK31425.1"/>
    <property type="molecule type" value="Genomic_DNA"/>
</dbReference>
<name>A0A3R8R3L2_9FIRM</name>
<comment type="caution">
    <text evidence="2">The sequence shown here is derived from an EMBL/GenBank/DDBJ whole genome shotgun (WGS) entry which is preliminary data.</text>
</comment>